<proteinExistence type="predicted"/>
<evidence type="ECO:0000313" key="2">
    <source>
        <dbReference type="EMBL" id="GCB02265.1"/>
    </source>
</evidence>
<dbReference type="EMBL" id="BGOW01000036">
    <property type="protein sequence ID" value="GCB02265.1"/>
    <property type="molecule type" value="Genomic_DNA"/>
</dbReference>
<dbReference type="Pfam" id="PF14559">
    <property type="entry name" value="TPR_19"/>
    <property type="match status" value="1"/>
</dbReference>
<accession>A0A401K0U9</accession>
<sequence>MLAVGIVLALLFPQQRLSEQIKKNPKVDEVSLQYMRRFLATEPDNYELRLQLAQAYARIGQYERALTTLQLLYANPQPHWREAAVLEKLDILSKIAFAAAPGSRDRDYKLAQFRQALRASEIQIFNTNALRQLVRTAESSGEVQLAERVAARLALTSNNLADLDEAARLALANGHYLASAQYTWRARQLVSSPEQKIAYLKRAMATLQSGGLGQIGLDWVQRLPAAEWQRPDVLYGLTKLALASNRPAQAAEFAARLVGMTNPPTMPMRFVPAYFDLAYTAFLGNRDLPHALKLAQFAVSQAPNSAMWRERLAQVAEWSNQSQLALVQWRWLALHRGNESAWRSWMRLAGGLFDYAAQLTGLERDWGRHGYDEKYARKIVQIYEYLGKPEQALAWLDRNGDEVRRPELLLLSAELLTRMGRDAEAIARYQRYLRHRVASPDLAVTIAGMLQRAGRYDEAYDVLVSSSAQAKPADQLFWLNLGELAWRLRHDDQAIAAYRVLSDMPDAIPFYQERLFQALKRKNPRLAAETAEQYWLKTGRLNLFMNAIDTYAELGDWQAVQRLYQITEAPQWREYDKDFRFIAMRAEMYKHAGNFIAAERDYRFLIKRYPDNSGVKESYLWLLLDLRQFGRLDHFMQQWAKLLSGTPALWDVYAAGYLALGRPNDSLALYHRMAKAHAQDELWLLNYAATLEAAGQTGPAWKIRRTIWQQHLNKQTNRDWMNTRANARDIESLRLLLLNDPAHGQNVLWKLLRSGSPELKKNSQFVELATAWLNDHEQNDAARAWLVRQYARWLNTPLGARISDALTRQDPEAAAEILGHDGVLLYDRMNLASLAGHQNDAADLAFAAMDRSPLDESLYLQAAPMLLANDRTAGFMTKYQNLGVYNAISKEITTTGHQIGGLKLDLSLHQDTRSGVDPTVLTRVPNETGGEVAVHQTGNGYVNTLKLQFSQALNTQAGISFEYQQQIGSRLQWNVQVAHNQTAPESAAMRIIGRRDQIALEGNYRLDRWSQLSVRGVVNQYRSIDGQNLGNGNLLTTTLSHELSGAHPALRGRVTGTWSQYHATDTELTGQTASLIPAGQTHTAGYFMPQGMREIAAYASVGDAIDSNLPARDFEYLGEIGVFYNTVSGTGWRANVGVATRVIGADRLQVFTRYDQAPRGQGKASLEVGIGYQLHY</sequence>
<gene>
    <name evidence="2" type="ORF">SFMTTN_3088</name>
</gene>
<dbReference type="SUPFAM" id="SSF48452">
    <property type="entry name" value="TPR-like"/>
    <property type="match status" value="3"/>
</dbReference>
<comment type="caution">
    <text evidence="2">The sequence shown here is derived from an EMBL/GenBank/DDBJ whole genome shotgun (WGS) entry which is preliminary data.</text>
</comment>
<protein>
    <submittedName>
        <fullName evidence="2">Extracellular matrix protein PelB</fullName>
    </submittedName>
</protein>
<evidence type="ECO:0000313" key="3">
    <source>
        <dbReference type="Proteomes" id="UP000286806"/>
    </source>
</evidence>
<feature type="domain" description="PelB C-terminal" evidence="1">
    <location>
        <begin position="871"/>
        <end position="1175"/>
    </location>
</feature>
<keyword evidence="3" id="KW-1185">Reference proteome</keyword>
<dbReference type="Pfam" id="PF13429">
    <property type="entry name" value="TPR_15"/>
    <property type="match status" value="1"/>
</dbReference>
<dbReference type="Pfam" id="PF24604">
    <property type="entry name" value="B-barrel_PelB_C"/>
    <property type="match status" value="1"/>
</dbReference>
<reference evidence="2 3" key="1">
    <citation type="journal article" date="2019" name="Front. Microbiol.">
        <title>Genomes of Neutrophilic Sulfur-Oxidizing Chemolithoautotrophs Representing 9 Proteobacterial Species From 8 Genera.</title>
        <authorList>
            <person name="Watanabe T."/>
            <person name="Kojima H."/>
            <person name="Umezawa K."/>
            <person name="Hori C."/>
            <person name="Takasuka T.E."/>
            <person name="Kato Y."/>
            <person name="Fukui M."/>
        </authorList>
    </citation>
    <scope>NUCLEOTIDE SEQUENCE [LARGE SCALE GENOMIC DNA]</scope>
    <source>
        <strain evidence="2 3">TTN</strain>
    </source>
</reference>
<dbReference type="Gene3D" id="1.25.40.10">
    <property type="entry name" value="Tetratricopeptide repeat domain"/>
    <property type="match status" value="4"/>
</dbReference>
<organism evidence="2 3">
    <name type="scientific">Sulfuriferula multivorans</name>
    <dbReference type="NCBI Taxonomy" id="1559896"/>
    <lineage>
        <taxon>Bacteria</taxon>
        <taxon>Pseudomonadati</taxon>
        <taxon>Pseudomonadota</taxon>
        <taxon>Betaproteobacteria</taxon>
        <taxon>Nitrosomonadales</taxon>
        <taxon>Sulfuricellaceae</taxon>
        <taxon>Sulfuriferula</taxon>
    </lineage>
</organism>
<dbReference type="Proteomes" id="UP000286806">
    <property type="component" value="Unassembled WGS sequence"/>
</dbReference>
<dbReference type="InterPro" id="IPR057306">
    <property type="entry name" value="B-barrel_PelB_C"/>
</dbReference>
<name>A0A401K0U9_9PROT</name>
<evidence type="ECO:0000259" key="1">
    <source>
        <dbReference type="Pfam" id="PF24604"/>
    </source>
</evidence>
<dbReference type="InterPro" id="IPR011990">
    <property type="entry name" value="TPR-like_helical_dom_sf"/>
</dbReference>
<dbReference type="AlphaFoldDB" id="A0A401K0U9"/>